<evidence type="ECO:0000313" key="3">
    <source>
        <dbReference type="Proteomes" id="UP000762703"/>
    </source>
</evidence>
<dbReference type="AlphaFoldDB" id="A0A8T3VE54"/>
<dbReference type="RefSeq" id="WP_303737875.1">
    <property type="nucleotide sequence ID" value="NZ_SUTE01000093.1"/>
</dbReference>
<dbReference type="EMBL" id="SUTE01000093">
    <property type="protein sequence ID" value="MBE6506208.1"/>
    <property type="molecule type" value="Genomic_DNA"/>
</dbReference>
<proteinExistence type="predicted"/>
<comment type="caution">
    <text evidence="2">The sequence shown here is derived from an EMBL/GenBank/DDBJ whole genome shotgun (WGS) entry which is preliminary data.</text>
</comment>
<reference evidence="2" key="1">
    <citation type="submission" date="2019-04" db="EMBL/GenBank/DDBJ databases">
        <title>Evolution of Biomass-Degrading Anaerobic Consortia Revealed by Metagenomics.</title>
        <authorList>
            <person name="Peng X."/>
        </authorList>
    </citation>
    <scope>NUCLEOTIDE SEQUENCE</scope>
    <source>
        <strain evidence="2">SIG12</strain>
    </source>
</reference>
<dbReference type="Pfam" id="PF00037">
    <property type="entry name" value="Fer4"/>
    <property type="match status" value="1"/>
</dbReference>
<evidence type="ECO:0000259" key="1">
    <source>
        <dbReference type="PROSITE" id="PS51379"/>
    </source>
</evidence>
<dbReference type="Proteomes" id="UP000762703">
    <property type="component" value="Unassembled WGS sequence"/>
</dbReference>
<gene>
    <name evidence="2" type="ORF">E7Z73_10860</name>
</gene>
<evidence type="ECO:0000313" key="2">
    <source>
        <dbReference type="EMBL" id="MBE6506208.1"/>
    </source>
</evidence>
<dbReference type="SUPFAM" id="SSF54862">
    <property type="entry name" value="4Fe-4S ferredoxins"/>
    <property type="match status" value="1"/>
</dbReference>
<name>A0A8T3VE54_9EURY</name>
<sequence>MKRKSFAEISIFIVNRIFNWRFRIAQTTKQSKIAKKIINKMLFEKDEIIVIPNTINVNKKIEAEKSEFLPTDIIKDVIRRCDDIVIMNTCLCRTSNDCKDYPHDIGCIFLGPTSRKIPEAIGKKATVEEALAQVDKADDAGLCHIIGRNKIDTVWMNIRPGEGLLTICHCCPCCCLWKVYPNLHSDISVKVERLEGVRVNYDDNKCKSCMKCLDEVCMYKAIDEKDGKIIIDSDICKGCGLCVNSCKFGALTIDYNDETIDNVVNRMENLIEYE</sequence>
<accession>A0A8T3VE54</accession>
<organism evidence="2 3">
    <name type="scientific">Methanobrevibacter millerae</name>
    <dbReference type="NCBI Taxonomy" id="230361"/>
    <lineage>
        <taxon>Archaea</taxon>
        <taxon>Methanobacteriati</taxon>
        <taxon>Methanobacteriota</taxon>
        <taxon>Methanomada group</taxon>
        <taxon>Methanobacteria</taxon>
        <taxon>Methanobacteriales</taxon>
        <taxon>Methanobacteriaceae</taxon>
        <taxon>Methanobrevibacter</taxon>
    </lineage>
</organism>
<dbReference type="Gene3D" id="3.30.70.20">
    <property type="match status" value="1"/>
</dbReference>
<dbReference type="InterPro" id="IPR017896">
    <property type="entry name" value="4Fe4S_Fe-S-bd"/>
</dbReference>
<feature type="domain" description="4Fe-4S ferredoxin-type" evidence="1">
    <location>
        <begin position="227"/>
        <end position="256"/>
    </location>
</feature>
<protein>
    <submittedName>
        <fullName evidence="2">Ferredoxin</fullName>
    </submittedName>
</protein>
<dbReference type="PROSITE" id="PS51379">
    <property type="entry name" value="4FE4S_FER_2"/>
    <property type="match status" value="2"/>
</dbReference>
<feature type="domain" description="4Fe-4S ferredoxin-type" evidence="1">
    <location>
        <begin position="197"/>
        <end position="226"/>
    </location>
</feature>